<accession>A0ABV2DME4</accession>
<evidence type="ECO:0000256" key="2">
    <source>
        <dbReference type="ARBA" id="ARBA00003145"/>
    </source>
</evidence>
<comment type="catalytic activity">
    <reaction evidence="1">
        <text>a 1,2-diacyl-sn-glycero-3-phosphocholine + H2O = a 1,2-diacyl-sn-glycero-3-phosphate + choline + H(+)</text>
        <dbReference type="Rhea" id="RHEA:14445"/>
        <dbReference type="ChEBI" id="CHEBI:15354"/>
        <dbReference type="ChEBI" id="CHEBI:15377"/>
        <dbReference type="ChEBI" id="CHEBI:15378"/>
        <dbReference type="ChEBI" id="CHEBI:57643"/>
        <dbReference type="ChEBI" id="CHEBI:58608"/>
        <dbReference type="EC" id="3.1.4.4"/>
    </reaction>
</comment>
<dbReference type="InterPro" id="IPR001736">
    <property type="entry name" value="PLipase_D/transphosphatidylase"/>
</dbReference>
<dbReference type="PANTHER" id="PTHR43856">
    <property type="entry name" value="CARDIOLIPIN HYDROLASE"/>
    <property type="match status" value="1"/>
</dbReference>
<dbReference type="InterPro" id="IPR051406">
    <property type="entry name" value="PLD_domain"/>
</dbReference>
<organism evidence="13 14">
    <name type="scientific">Mesorhizobium shangrilense</name>
    <dbReference type="NCBI Taxonomy" id="460060"/>
    <lineage>
        <taxon>Bacteria</taxon>
        <taxon>Pseudomonadati</taxon>
        <taxon>Pseudomonadota</taxon>
        <taxon>Alphaproteobacteria</taxon>
        <taxon>Hyphomicrobiales</taxon>
        <taxon>Phyllobacteriaceae</taxon>
        <taxon>Mesorhizobium</taxon>
    </lineage>
</organism>
<evidence type="ECO:0000256" key="1">
    <source>
        <dbReference type="ARBA" id="ARBA00000798"/>
    </source>
</evidence>
<dbReference type="Gene3D" id="3.30.870.10">
    <property type="entry name" value="Endonuclease Chain A"/>
    <property type="match status" value="2"/>
</dbReference>
<evidence type="ECO:0000256" key="4">
    <source>
        <dbReference type="ARBA" id="ARBA00008664"/>
    </source>
</evidence>
<feature type="domain" description="PLD phosphodiesterase" evidence="12">
    <location>
        <begin position="456"/>
        <end position="487"/>
    </location>
</feature>
<comment type="similarity">
    <text evidence="4">Belongs to the phospholipase D family.</text>
</comment>
<evidence type="ECO:0000313" key="13">
    <source>
        <dbReference type="EMBL" id="MET2831216.1"/>
    </source>
</evidence>
<dbReference type="CDD" id="cd09172">
    <property type="entry name" value="PLDc_Nuc_like_unchar1_1"/>
    <property type="match status" value="1"/>
</dbReference>
<evidence type="ECO:0000256" key="11">
    <source>
        <dbReference type="ARBA" id="ARBA00029594"/>
    </source>
</evidence>
<dbReference type="RefSeq" id="WP_354463324.1">
    <property type="nucleotide sequence ID" value="NZ_JBEWSZ010000003.1"/>
</dbReference>
<keyword evidence="14" id="KW-1185">Reference proteome</keyword>
<evidence type="ECO:0000256" key="8">
    <source>
        <dbReference type="ARBA" id="ARBA00022801"/>
    </source>
</evidence>
<name>A0ABV2DME4_9HYPH</name>
<dbReference type="Pfam" id="PF13091">
    <property type="entry name" value="PLDc_2"/>
    <property type="match status" value="1"/>
</dbReference>
<dbReference type="InterPro" id="IPR025202">
    <property type="entry name" value="PLD-like_dom"/>
</dbReference>
<keyword evidence="7" id="KW-0964">Secreted</keyword>
<comment type="function">
    <text evidence="2">Could be a virulence factor.</text>
</comment>
<dbReference type="SUPFAM" id="SSF56024">
    <property type="entry name" value="Phospholipase D/nuclease"/>
    <property type="match status" value="2"/>
</dbReference>
<dbReference type="EMBL" id="JBEWSZ010000003">
    <property type="protein sequence ID" value="MET2831216.1"/>
    <property type="molecule type" value="Genomic_DNA"/>
</dbReference>
<comment type="subcellular location">
    <subcellularLocation>
        <location evidence="3">Secreted</location>
    </subcellularLocation>
</comment>
<evidence type="ECO:0000313" key="14">
    <source>
        <dbReference type="Proteomes" id="UP001548832"/>
    </source>
</evidence>
<keyword evidence="8" id="KW-0378">Hydrolase</keyword>
<dbReference type="PANTHER" id="PTHR43856:SF1">
    <property type="entry name" value="MITOCHONDRIAL CARDIOLIPIN HYDROLASE"/>
    <property type="match status" value="1"/>
</dbReference>
<keyword evidence="9" id="KW-0442">Lipid degradation</keyword>
<evidence type="ECO:0000259" key="12">
    <source>
        <dbReference type="PROSITE" id="PS50035"/>
    </source>
</evidence>
<evidence type="ECO:0000256" key="9">
    <source>
        <dbReference type="ARBA" id="ARBA00022963"/>
    </source>
</evidence>
<dbReference type="PROSITE" id="PS50035">
    <property type="entry name" value="PLD"/>
    <property type="match status" value="1"/>
</dbReference>
<evidence type="ECO:0000256" key="7">
    <source>
        <dbReference type="ARBA" id="ARBA00022525"/>
    </source>
</evidence>
<dbReference type="CDD" id="cd09173">
    <property type="entry name" value="PLDc_Nuc_like_unchar1_2"/>
    <property type="match status" value="1"/>
</dbReference>
<reference evidence="13 14" key="1">
    <citation type="submission" date="2024-06" db="EMBL/GenBank/DDBJ databases">
        <authorList>
            <person name="Kim D.-U."/>
        </authorList>
    </citation>
    <scope>NUCLEOTIDE SEQUENCE [LARGE SCALE GENOMIC DNA]</scope>
    <source>
        <strain evidence="13 14">KACC15460</strain>
    </source>
</reference>
<proteinExistence type="inferred from homology"/>
<evidence type="ECO:0000256" key="3">
    <source>
        <dbReference type="ARBA" id="ARBA00004613"/>
    </source>
</evidence>
<keyword evidence="10" id="KW-0443">Lipid metabolism</keyword>
<evidence type="ECO:0000256" key="5">
    <source>
        <dbReference type="ARBA" id="ARBA00012027"/>
    </source>
</evidence>
<dbReference type="Proteomes" id="UP001548832">
    <property type="component" value="Unassembled WGS sequence"/>
</dbReference>
<sequence>MPLVIKAYANADDVLIAWNASGWDEFWVGFKLERRDTKTGIESVIMNRIPAQPGGQQVPDAGIASDQSPIRRCIWTDHSVASTDSVSYRVTAMRAAKDGFSADENSVSEWTDPLVASGEVGDGLAAYFNRGTLMSQVVSRFVHGDVTPQSLHKFANDLKTPGFPARRYLSGDARHQILTFLSEADRRESEIFAAIYEINDAELIDALKPFGSRGHILIGNGDGTDPEVGPDLERAGLDVHHRDLSHAGRSSPSVHNKFVVEVPRGTDGDGTGTAVLTGSTNWTTTGLCAQLNNVLIAQRPKIADRYLQQWRKLVEAGDDMPPALRTENSNPTTDKEIELYFAASTGQAEFQPVLEAIGAAKQGALFAMFMPGKSPLLEALLERARENKIYVRGVVSRVVTSKNSDIVEVQGEVVKSGPGSGSFHRDVLIPSGITDKNKPAWAEAEFTAREMLENHMMAIVHSKVIVIDPFSPDCVVVTGSHNFSPNASENNDENLVIIRGNQALAQAYALHLNGIYDHYSWRNYLQNDGDPNSLYKPLDGWKPGGSRTQELNFWMS</sequence>
<gene>
    <name evidence="13" type="ORF">ABVQ20_30110</name>
</gene>
<evidence type="ECO:0000256" key="10">
    <source>
        <dbReference type="ARBA" id="ARBA00023098"/>
    </source>
</evidence>
<evidence type="ECO:0000256" key="6">
    <source>
        <dbReference type="ARBA" id="ARBA00018392"/>
    </source>
</evidence>
<dbReference type="EC" id="3.1.4.4" evidence="5"/>
<comment type="caution">
    <text evidence="13">The sequence shown here is derived from an EMBL/GenBank/DDBJ whole genome shotgun (WGS) entry which is preliminary data.</text>
</comment>
<protein>
    <recommendedName>
        <fullName evidence="6">Phospholipase D</fullName>
        <ecNumber evidence="5">3.1.4.4</ecNumber>
    </recommendedName>
    <alternativeName>
        <fullName evidence="11">Choline phosphatase</fullName>
    </alternativeName>
</protein>